<comment type="caution">
    <text evidence="1">The sequence shown here is derived from an EMBL/GenBank/DDBJ whole genome shotgun (WGS) entry which is preliminary data.</text>
</comment>
<evidence type="ECO:0000313" key="1">
    <source>
        <dbReference type="EMBL" id="KAF3455594.1"/>
    </source>
</evidence>
<organism evidence="1 2">
    <name type="scientific">Rhamnella rubrinervis</name>
    <dbReference type="NCBI Taxonomy" id="2594499"/>
    <lineage>
        <taxon>Eukaryota</taxon>
        <taxon>Viridiplantae</taxon>
        <taxon>Streptophyta</taxon>
        <taxon>Embryophyta</taxon>
        <taxon>Tracheophyta</taxon>
        <taxon>Spermatophyta</taxon>
        <taxon>Magnoliopsida</taxon>
        <taxon>eudicotyledons</taxon>
        <taxon>Gunneridae</taxon>
        <taxon>Pentapetalae</taxon>
        <taxon>rosids</taxon>
        <taxon>fabids</taxon>
        <taxon>Rosales</taxon>
        <taxon>Rhamnaceae</taxon>
        <taxon>rhamnoid group</taxon>
        <taxon>Rhamneae</taxon>
        <taxon>Rhamnella</taxon>
    </lineage>
</organism>
<proteinExistence type="predicted"/>
<dbReference type="Proteomes" id="UP000796880">
    <property type="component" value="Unassembled WGS sequence"/>
</dbReference>
<reference evidence="1" key="1">
    <citation type="submission" date="2020-03" db="EMBL/GenBank/DDBJ databases">
        <title>A high-quality chromosome-level genome assembly of a woody plant with both climbing and erect habits, Rhamnella rubrinervis.</title>
        <authorList>
            <person name="Lu Z."/>
            <person name="Yang Y."/>
            <person name="Zhu X."/>
            <person name="Sun Y."/>
        </authorList>
    </citation>
    <scope>NUCLEOTIDE SEQUENCE</scope>
    <source>
        <strain evidence="1">BYM</strain>
        <tissue evidence="1">Leaf</tissue>
    </source>
</reference>
<sequence length="144" mass="15923">MESSWKRRVKRMHIEEEFEEVERAAKALSLALGRFRGTLSGANLTSFSQNQFLLGRRLNSSISLSDVRVYSVIFHDMVSYMHMVVSSSVFTHLLYVPHGMVQLSHRCCGAALEVRRPHYGIGGGVSGGAMGNRGAAMEEQCDSG</sequence>
<evidence type="ECO:0000313" key="2">
    <source>
        <dbReference type="Proteomes" id="UP000796880"/>
    </source>
</evidence>
<name>A0A8K0HQ80_9ROSA</name>
<keyword evidence="2" id="KW-1185">Reference proteome</keyword>
<accession>A0A8K0HQ80</accession>
<dbReference type="AlphaFoldDB" id="A0A8K0HQ80"/>
<gene>
    <name evidence="1" type="ORF">FNV43_RR00228</name>
</gene>
<dbReference type="EMBL" id="VOIH02000001">
    <property type="protein sequence ID" value="KAF3455594.1"/>
    <property type="molecule type" value="Genomic_DNA"/>
</dbReference>
<protein>
    <submittedName>
        <fullName evidence="1">Uncharacterized protein</fullName>
    </submittedName>
</protein>